<dbReference type="Proteomes" id="UP000076154">
    <property type="component" value="Unassembled WGS sequence"/>
</dbReference>
<dbReference type="AlphaFoldDB" id="A0A369J2G9"/>
<keyword evidence="7" id="KW-1185">Reference proteome</keyword>
<evidence type="ECO:0000256" key="2">
    <source>
        <dbReference type="ARBA" id="ARBA00022771"/>
    </source>
</evidence>
<dbReference type="PROSITE" id="PS50865">
    <property type="entry name" value="ZF_MYND_2"/>
    <property type="match status" value="1"/>
</dbReference>
<dbReference type="SUPFAM" id="SSF144232">
    <property type="entry name" value="HIT/MYND zinc finger-like"/>
    <property type="match status" value="1"/>
</dbReference>
<feature type="domain" description="MYND-type" evidence="5">
    <location>
        <begin position="457"/>
        <end position="499"/>
    </location>
</feature>
<evidence type="ECO:0000259" key="5">
    <source>
        <dbReference type="PROSITE" id="PS50865"/>
    </source>
</evidence>
<dbReference type="InterPro" id="IPR002893">
    <property type="entry name" value="Znf_MYND"/>
</dbReference>
<reference evidence="6" key="1">
    <citation type="submission" date="2018-04" db="EMBL/GenBank/DDBJ databases">
        <title>Whole genome sequencing of Hypsizygus marmoreus.</title>
        <authorList>
            <person name="Choi I.-G."/>
            <person name="Min B."/>
            <person name="Kim J.-G."/>
            <person name="Kim S."/>
            <person name="Oh Y.-L."/>
            <person name="Kong W.-S."/>
            <person name="Park H."/>
            <person name="Jeong J."/>
            <person name="Song E.-S."/>
        </authorList>
    </citation>
    <scope>NUCLEOTIDE SEQUENCE [LARGE SCALE GENOMIC DNA]</scope>
    <source>
        <strain evidence="6">51987-8</strain>
    </source>
</reference>
<keyword evidence="1" id="KW-0479">Metal-binding</keyword>
<evidence type="ECO:0000256" key="3">
    <source>
        <dbReference type="ARBA" id="ARBA00022833"/>
    </source>
</evidence>
<evidence type="ECO:0000313" key="7">
    <source>
        <dbReference type="Proteomes" id="UP000076154"/>
    </source>
</evidence>
<keyword evidence="2 4" id="KW-0863">Zinc-finger</keyword>
<organism evidence="6 7">
    <name type="scientific">Hypsizygus marmoreus</name>
    <name type="common">White beech mushroom</name>
    <name type="synonym">Agaricus marmoreus</name>
    <dbReference type="NCBI Taxonomy" id="39966"/>
    <lineage>
        <taxon>Eukaryota</taxon>
        <taxon>Fungi</taxon>
        <taxon>Dikarya</taxon>
        <taxon>Basidiomycota</taxon>
        <taxon>Agaricomycotina</taxon>
        <taxon>Agaricomycetes</taxon>
        <taxon>Agaricomycetidae</taxon>
        <taxon>Agaricales</taxon>
        <taxon>Tricholomatineae</taxon>
        <taxon>Lyophyllaceae</taxon>
        <taxon>Hypsizygus</taxon>
    </lineage>
</organism>
<dbReference type="Pfam" id="PF01753">
    <property type="entry name" value="zf-MYND"/>
    <property type="match status" value="1"/>
</dbReference>
<evidence type="ECO:0000313" key="6">
    <source>
        <dbReference type="EMBL" id="RDB15340.1"/>
    </source>
</evidence>
<name>A0A369J2G9_HYPMA</name>
<accession>A0A369J2G9</accession>
<evidence type="ECO:0000256" key="4">
    <source>
        <dbReference type="PROSITE-ProRule" id="PRU00134"/>
    </source>
</evidence>
<dbReference type="InParanoid" id="A0A369J2G9"/>
<proteinExistence type="predicted"/>
<comment type="caution">
    <text evidence="6">The sequence shown here is derived from an EMBL/GenBank/DDBJ whole genome shotgun (WGS) entry which is preliminary data.</text>
</comment>
<gene>
    <name evidence="6" type="ORF">Hypma_004680</name>
</gene>
<dbReference type="OrthoDB" id="3012144at2759"/>
<dbReference type="GO" id="GO:0008270">
    <property type="term" value="F:zinc ion binding"/>
    <property type="evidence" value="ECO:0007669"/>
    <property type="project" value="UniProtKB-KW"/>
</dbReference>
<keyword evidence="3" id="KW-0862">Zinc</keyword>
<protein>
    <recommendedName>
        <fullName evidence="5">MYND-type domain-containing protein</fullName>
    </recommendedName>
</protein>
<evidence type="ECO:0000256" key="1">
    <source>
        <dbReference type="ARBA" id="ARBA00022723"/>
    </source>
</evidence>
<dbReference type="EMBL" id="LUEZ02000181">
    <property type="protein sequence ID" value="RDB15340.1"/>
    <property type="molecule type" value="Genomic_DNA"/>
</dbReference>
<sequence>MESVEPVVLLARDPSRTDIVVDSLPLEVQVLVASAGRGSIVHLRGLTSLLRADPRYRLAHYPLVLDTLLHLFDDPPPLRRVSTRDKSRVEAIGVALVCLHLVTMSHLATKVVHIEGSLFVVKVLPFWPKLWEWMRNIFYWADGGMDMTFNAESRPSTKAWILNMVSIQCIITESIPMSSANHWNTSLSRAILATPGVFLMLAEIWTRQPDRPWEEAVFFHTSFLDGSLTELINADVADIRALDDAVHNDQQRLTTSLLKPLQMAAYGGESWIRGYYSVLIVYDRLALRAPRLGAMLLSQTDTLLCIFQPFRMFTSMPMPSESDHRYNEIMLCIGSIYQIISRAFATTDSARWLLKAVSYGLIPCVLRSTLWLPSKMVDMHIVILRILASQTIFRPLLKSFGKALESKAVKDVERMIPQHGKFWEAWLMFTQQVNGMLVLKASFDRAEIGKVIRKCSAPECYMIEAAGGLRSCSACKVAVYCSASCQKQDWQGGNHRPICKFICESSGNLRLLDARDIAFFALWSEEALVQQCHKIMYLRDQALIKRASPTRPLGLLFDFVTCPPSTSIIPGPPWQLPSPVESKQPLLQPCFNIQYGRSTRRLSIPSTTSGTLFGWLHDPDNGKHPEERSVDDHPENVREIEITKYVAEIMALGLYKPAFHGIAGNEGHRR</sequence>
<dbReference type="Gene3D" id="6.10.140.2220">
    <property type="match status" value="1"/>
</dbReference>